<proteinExistence type="predicted"/>
<dbReference type="GO" id="GO:0016740">
    <property type="term" value="F:transferase activity"/>
    <property type="evidence" value="ECO:0007669"/>
    <property type="project" value="UniProtKB-KW"/>
</dbReference>
<evidence type="ECO:0000313" key="1">
    <source>
        <dbReference type="EMBL" id="QLK25071.1"/>
    </source>
</evidence>
<dbReference type="EMBL" id="CP059154">
    <property type="protein sequence ID" value="QLK25071.1"/>
    <property type="molecule type" value="Genomic_DNA"/>
</dbReference>
<accession>A0A7D6CPT3</accession>
<dbReference type="OrthoDB" id="123709at2157"/>
<dbReference type="RefSeq" id="WP_180840262.1">
    <property type="nucleotide sequence ID" value="NZ_CP059154.1"/>
</dbReference>
<protein>
    <submittedName>
        <fullName evidence="1">Glycosyl transferase family 2</fullName>
    </submittedName>
</protein>
<dbReference type="GeneID" id="56144194"/>
<dbReference type="Proteomes" id="UP000510869">
    <property type="component" value="Chromosome"/>
</dbReference>
<dbReference type="KEGG" id="nay:HYG81_13275"/>
<organism evidence="1 2">
    <name type="scientific">Natrinema zhouii</name>
    <dbReference type="NCBI Taxonomy" id="1710539"/>
    <lineage>
        <taxon>Archaea</taxon>
        <taxon>Methanobacteriati</taxon>
        <taxon>Methanobacteriota</taxon>
        <taxon>Stenosarchaea group</taxon>
        <taxon>Halobacteria</taxon>
        <taxon>Halobacteriales</taxon>
        <taxon>Natrialbaceae</taxon>
        <taxon>Natrinema</taxon>
    </lineage>
</organism>
<dbReference type="AlphaFoldDB" id="A0A7D6CPT3"/>
<dbReference type="InterPro" id="IPR029044">
    <property type="entry name" value="Nucleotide-diphossugar_trans"/>
</dbReference>
<sequence>MEYVQERIATLHEFGEGDGMRNDLARDAAAAVGETAVIVPMTAREYESPAAERVLGELERLEPAPAAVFVPVRAAADEIGPFREWIDSFALPARVLWCNAPGVDALFAEAGLAGGFGKGRDVWLALGPAADAGGAVVVHDADARSYEAEHVRRLLAPLTMEYEFSKGYYARVERGRLYGRLFRLFYEPLVRTLADAHDAPIVDYLGAFRYALAGEFAASARLARRLRAPRAWGLEVGTLGDAYEVAGFGGTAQVDLGRHEHDHRAVAGDAGLEGMSREVAAALLRVFEEHGVDPDYETLPERYRAVGAELIDQYRADAAFNGLEYDPADERDQLTRYAESIAPPGPDARLPRWIDAPFAPADVLAAARPWRERRVGSRSQD</sequence>
<name>A0A7D6CPT3_9EURY</name>
<reference evidence="1 2" key="1">
    <citation type="submission" date="2020-07" db="EMBL/GenBank/DDBJ databases">
        <title>Natrinema (YPL30) sp. nov. and Haloterrigena xxxxxx (YPL8) sp. nov., isolated from a salt mine.</title>
        <authorList>
            <person name="Cui H."/>
        </authorList>
    </citation>
    <scope>NUCLEOTIDE SEQUENCE [LARGE SCALE GENOMIC DNA]</scope>
    <source>
        <strain evidence="1 2">YPL13</strain>
    </source>
</reference>
<gene>
    <name evidence="1" type="ORF">HYG81_13275</name>
</gene>
<keyword evidence="2" id="KW-1185">Reference proteome</keyword>
<dbReference type="SUPFAM" id="SSF53448">
    <property type="entry name" value="Nucleotide-diphospho-sugar transferases"/>
    <property type="match status" value="1"/>
</dbReference>
<keyword evidence="1" id="KW-0808">Transferase</keyword>
<dbReference type="Gene3D" id="3.90.550.10">
    <property type="entry name" value="Spore Coat Polysaccharide Biosynthesis Protein SpsA, Chain A"/>
    <property type="match status" value="1"/>
</dbReference>
<evidence type="ECO:0000313" key="2">
    <source>
        <dbReference type="Proteomes" id="UP000510869"/>
    </source>
</evidence>